<comment type="similarity">
    <text evidence="1">Belongs to the 'GDXG' lipolytic enzyme family.</text>
</comment>
<comment type="caution">
    <text evidence="4">The sequence shown here is derived from an EMBL/GenBank/DDBJ whole genome shotgun (WGS) entry which is preliminary data.</text>
</comment>
<evidence type="ECO:0000256" key="2">
    <source>
        <dbReference type="ARBA" id="ARBA00022801"/>
    </source>
</evidence>
<dbReference type="Pfam" id="PF07859">
    <property type="entry name" value="Abhydrolase_3"/>
    <property type="match status" value="1"/>
</dbReference>
<sequence>MIDPFQFSGCVSDAARSAFAAAALDPAAPTDLADLRLHYDAYNRRLLAAALNRYSVGIEEIAIDGVKVHSVEPSLGVTDPRTLVCLHGGAFMWGSGAGALLEAVPLAVVTGMRVLAIDYRLAPEHTFPAAVDDVVTVYRDLLSRSAAHSIGFYGCSAGGMLTAQAVARIGHDQLPGPGAIAMLHGTALEFTGDTAATAAAFDPHATPGAYPTVDQLPYFVTADLQDPLVLPGNHPQALEKFPPSLLISGTRDFAASACATMHRRLLAAGVEADFVLFDGLWHAHHMDVELPESQEVFELVAKHFRQHLR</sequence>
<protein>
    <submittedName>
        <fullName evidence="4">Alpha/beta hydrolase fold domain-containing protein</fullName>
    </submittedName>
</protein>
<dbReference type="GO" id="GO:0016787">
    <property type="term" value="F:hydrolase activity"/>
    <property type="evidence" value="ECO:0007669"/>
    <property type="project" value="UniProtKB-KW"/>
</dbReference>
<dbReference type="RefSeq" id="WP_339968093.1">
    <property type="nucleotide sequence ID" value="NZ_JBBHJY010000007.1"/>
</dbReference>
<keyword evidence="5" id="KW-1185">Reference proteome</keyword>
<dbReference type="Gene3D" id="3.40.50.1820">
    <property type="entry name" value="alpha/beta hydrolase"/>
    <property type="match status" value="1"/>
</dbReference>
<accession>A0ABU8SB96</accession>
<dbReference type="InterPro" id="IPR029058">
    <property type="entry name" value="AB_hydrolase_fold"/>
</dbReference>
<dbReference type="PANTHER" id="PTHR48081:SF30">
    <property type="entry name" value="ACETYL-HYDROLASE LIPR-RELATED"/>
    <property type="match status" value="1"/>
</dbReference>
<dbReference type="InterPro" id="IPR013094">
    <property type="entry name" value="AB_hydrolase_3"/>
</dbReference>
<reference evidence="4 5" key="1">
    <citation type="submission" date="2024-03" db="EMBL/GenBank/DDBJ databases">
        <authorList>
            <person name="Jo J.-H."/>
        </authorList>
    </citation>
    <scope>NUCLEOTIDE SEQUENCE [LARGE SCALE GENOMIC DNA]</scope>
    <source>
        <strain evidence="4 5">AS3R-12</strain>
    </source>
</reference>
<dbReference type="EMBL" id="JBBHJY010000007">
    <property type="protein sequence ID" value="MEJ6011167.1"/>
    <property type="molecule type" value="Genomic_DNA"/>
</dbReference>
<gene>
    <name evidence="4" type="ORF">WG900_14685</name>
</gene>
<feature type="domain" description="Alpha/beta hydrolase fold-3" evidence="3">
    <location>
        <begin position="83"/>
        <end position="285"/>
    </location>
</feature>
<evidence type="ECO:0000259" key="3">
    <source>
        <dbReference type="Pfam" id="PF07859"/>
    </source>
</evidence>
<dbReference type="Proteomes" id="UP001379235">
    <property type="component" value="Unassembled WGS sequence"/>
</dbReference>
<dbReference type="PANTHER" id="PTHR48081">
    <property type="entry name" value="AB HYDROLASE SUPERFAMILY PROTEIN C4A8.06C"/>
    <property type="match status" value="1"/>
</dbReference>
<organism evidence="4 5">
    <name type="scientific">Novosphingobium aquae</name>
    <dbReference type="NCBI Taxonomy" id="3133435"/>
    <lineage>
        <taxon>Bacteria</taxon>
        <taxon>Pseudomonadati</taxon>
        <taxon>Pseudomonadota</taxon>
        <taxon>Alphaproteobacteria</taxon>
        <taxon>Sphingomonadales</taxon>
        <taxon>Sphingomonadaceae</taxon>
        <taxon>Novosphingobium</taxon>
    </lineage>
</organism>
<keyword evidence="2 4" id="KW-0378">Hydrolase</keyword>
<dbReference type="SUPFAM" id="SSF53474">
    <property type="entry name" value="alpha/beta-Hydrolases"/>
    <property type="match status" value="1"/>
</dbReference>
<name>A0ABU8SB96_9SPHN</name>
<proteinExistence type="inferred from homology"/>
<evidence type="ECO:0000313" key="5">
    <source>
        <dbReference type="Proteomes" id="UP001379235"/>
    </source>
</evidence>
<dbReference type="InterPro" id="IPR050300">
    <property type="entry name" value="GDXG_lipolytic_enzyme"/>
</dbReference>
<evidence type="ECO:0000256" key="1">
    <source>
        <dbReference type="ARBA" id="ARBA00010515"/>
    </source>
</evidence>
<evidence type="ECO:0000313" key="4">
    <source>
        <dbReference type="EMBL" id="MEJ6011167.1"/>
    </source>
</evidence>